<evidence type="ECO:0000259" key="4">
    <source>
        <dbReference type="PROSITE" id="PS51281"/>
    </source>
</evidence>
<dbReference type="CDD" id="cd14342">
    <property type="entry name" value="UBA_TAP-C"/>
    <property type="match status" value="1"/>
</dbReference>
<keyword evidence="2" id="KW-0433">Leucine-rich repeat</keyword>
<proteinExistence type="predicted"/>
<dbReference type="PROSITE" id="PS51281">
    <property type="entry name" value="TAP_C"/>
    <property type="match status" value="1"/>
</dbReference>
<dbReference type="GO" id="GO:0016973">
    <property type="term" value="P:poly(A)+ mRNA export from nucleus"/>
    <property type="evidence" value="ECO:0007669"/>
    <property type="project" value="TreeGrafter"/>
</dbReference>
<evidence type="ECO:0000256" key="1">
    <source>
        <dbReference type="ARBA" id="ARBA00004123"/>
    </source>
</evidence>
<keyword evidence="3" id="KW-0539">Nucleus</keyword>
<dbReference type="InterPro" id="IPR032710">
    <property type="entry name" value="NTF2-like_dom_sf"/>
</dbReference>
<gene>
    <name evidence="5" type="ORF">PPACK8108_LOCUS11325</name>
</gene>
<name>A0AAV0AZV4_PHAPC</name>
<dbReference type="InterPro" id="IPR002075">
    <property type="entry name" value="NTF2_dom"/>
</dbReference>
<accession>A0AAV0AZV4</accession>
<comment type="subcellular location">
    <subcellularLocation>
        <location evidence="1">Nucleus</location>
    </subcellularLocation>
</comment>
<dbReference type="GO" id="GO:0005634">
    <property type="term" value="C:nucleus"/>
    <property type="evidence" value="ECO:0007669"/>
    <property type="project" value="UniProtKB-SubCell"/>
</dbReference>
<protein>
    <submittedName>
        <fullName evidence="5">Expressed protein</fullName>
    </submittedName>
</protein>
<evidence type="ECO:0000313" key="5">
    <source>
        <dbReference type="EMBL" id="CAH7676213.1"/>
    </source>
</evidence>
<dbReference type="Pfam" id="PF03943">
    <property type="entry name" value="TAP_C"/>
    <property type="match status" value="1"/>
</dbReference>
<dbReference type="Proteomes" id="UP001153365">
    <property type="component" value="Unassembled WGS sequence"/>
</dbReference>
<dbReference type="InterPro" id="IPR030217">
    <property type="entry name" value="NXF_fam"/>
</dbReference>
<keyword evidence="6" id="KW-1185">Reference proteome</keyword>
<dbReference type="SUPFAM" id="SSF46934">
    <property type="entry name" value="UBA-like"/>
    <property type="match status" value="1"/>
</dbReference>
<sequence>MPCLVSEPALNNGGDVVYVNVHGEFKEVNSLTVRSFDRRFVLGAAEPASATTLKGWPCVIISDQLTVRGYSSPIAWTPTAKVTLSRPDLSLTNGTIVVKNEPGESTIEGQRLVKELMKLMKLNERYSVKCLKQNGWIFELAVKNFEE</sequence>
<dbReference type="AlphaFoldDB" id="A0AAV0AZV4"/>
<evidence type="ECO:0000256" key="2">
    <source>
        <dbReference type="ARBA" id="ARBA00022614"/>
    </source>
</evidence>
<reference evidence="5" key="1">
    <citation type="submission" date="2022-06" db="EMBL/GenBank/DDBJ databases">
        <authorList>
            <consortium name="SYNGENTA / RWTH Aachen University"/>
        </authorList>
    </citation>
    <scope>NUCLEOTIDE SEQUENCE</scope>
</reference>
<dbReference type="PANTHER" id="PTHR10662">
    <property type="entry name" value="NUCLEAR RNA EXPORT FACTOR"/>
    <property type="match status" value="1"/>
</dbReference>
<dbReference type="Pfam" id="PF22602">
    <property type="entry name" value="NXF_NTF2"/>
    <property type="match status" value="1"/>
</dbReference>
<dbReference type="PANTHER" id="PTHR10662:SF22">
    <property type="entry name" value="NUCLEAR RNA EXPORT FACTOR 1"/>
    <property type="match status" value="1"/>
</dbReference>
<dbReference type="InterPro" id="IPR005637">
    <property type="entry name" value="TAP_C_dom"/>
</dbReference>
<evidence type="ECO:0000256" key="3">
    <source>
        <dbReference type="ARBA" id="ARBA00023242"/>
    </source>
</evidence>
<organism evidence="5 6">
    <name type="scientific">Phakopsora pachyrhizi</name>
    <name type="common">Asian soybean rust disease fungus</name>
    <dbReference type="NCBI Taxonomy" id="170000"/>
    <lineage>
        <taxon>Eukaryota</taxon>
        <taxon>Fungi</taxon>
        <taxon>Dikarya</taxon>
        <taxon>Basidiomycota</taxon>
        <taxon>Pucciniomycotina</taxon>
        <taxon>Pucciniomycetes</taxon>
        <taxon>Pucciniales</taxon>
        <taxon>Phakopsoraceae</taxon>
        <taxon>Phakopsora</taxon>
    </lineage>
</organism>
<dbReference type="GO" id="GO:0003723">
    <property type="term" value="F:RNA binding"/>
    <property type="evidence" value="ECO:0007669"/>
    <property type="project" value="TreeGrafter"/>
</dbReference>
<dbReference type="Gene3D" id="1.10.8.10">
    <property type="entry name" value="DNA helicase RuvA subunit, C-terminal domain"/>
    <property type="match status" value="1"/>
</dbReference>
<comment type="caution">
    <text evidence="5">The sequence shown here is derived from an EMBL/GenBank/DDBJ whole genome shotgun (WGS) entry which is preliminary data.</text>
</comment>
<dbReference type="Gene3D" id="3.10.450.50">
    <property type="match status" value="1"/>
</dbReference>
<feature type="domain" description="TAP-C" evidence="4">
    <location>
        <begin position="107"/>
        <end position="147"/>
    </location>
</feature>
<evidence type="ECO:0000313" key="6">
    <source>
        <dbReference type="Proteomes" id="UP001153365"/>
    </source>
</evidence>
<dbReference type="EMBL" id="CALTRL010002614">
    <property type="protein sequence ID" value="CAH7676213.1"/>
    <property type="molecule type" value="Genomic_DNA"/>
</dbReference>
<dbReference type="InterPro" id="IPR009060">
    <property type="entry name" value="UBA-like_sf"/>
</dbReference>
<dbReference type="SUPFAM" id="SSF54427">
    <property type="entry name" value="NTF2-like"/>
    <property type="match status" value="1"/>
</dbReference>